<name>A0A1I8FRA6_9PLAT</name>
<sequence length="154" mass="17431">QCPKVNWCLIESDPGVSTESNSRRTNRGFGCKGVEVLKESGILIEFETVARAHIFCLCAEKEQQPTDTDESIVLDSRLEEEIYFANQADYALEFDNSLAGERDEASAFHCYVPINGRLYENWTGFETRSDRSRRLPDGRPYQLRNGCSTAIPVI</sequence>
<dbReference type="AlphaFoldDB" id="A0A1I8FRA6"/>
<organism evidence="1 2">
    <name type="scientific">Macrostomum lignano</name>
    <dbReference type="NCBI Taxonomy" id="282301"/>
    <lineage>
        <taxon>Eukaryota</taxon>
        <taxon>Metazoa</taxon>
        <taxon>Spiralia</taxon>
        <taxon>Lophotrochozoa</taxon>
        <taxon>Platyhelminthes</taxon>
        <taxon>Rhabditophora</taxon>
        <taxon>Macrostomorpha</taxon>
        <taxon>Macrostomida</taxon>
        <taxon>Macrostomidae</taxon>
        <taxon>Macrostomum</taxon>
    </lineage>
</organism>
<dbReference type="WBParaSite" id="maker-unitig_44501-snap-gene-0.2-mRNA-1">
    <property type="protein sequence ID" value="maker-unitig_44501-snap-gene-0.2-mRNA-1"/>
    <property type="gene ID" value="maker-unitig_44501-snap-gene-0.2"/>
</dbReference>
<protein>
    <submittedName>
        <fullName evidence="2">RGM_C domain-containing protein</fullName>
    </submittedName>
</protein>
<proteinExistence type="predicted"/>
<dbReference type="Proteomes" id="UP000095280">
    <property type="component" value="Unplaced"/>
</dbReference>
<keyword evidence="1" id="KW-1185">Reference proteome</keyword>
<evidence type="ECO:0000313" key="2">
    <source>
        <dbReference type="WBParaSite" id="maker-unitig_44501-snap-gene-0.2-mRNA-1"/>
    </source>
</evidence>
<reference evidence="2" key="1">
    <citation type="submission" date="2016-11" db="UniProtKB">
        <authorList>
            <consortium name="WormBaseParasite"/>
        </authorList>
    </citation>
    <scope>IDENTIFICATION</scope>
</reference>
<evidence type="ECO:0000313" key="1">
    <source>
        <dbReference type="Proteomes" id="UP000095280"/>
    </source>
</evidence>
<accession>A0A1I8FRA6</accession>